<evidence type="ECO:0000313" key="7">
    <source>
        <dbReference type="Proteomes" id="UP000035170"/>
    </source>
</evidence>
<reference evidence="6 7" key="1">
    <citation type="submission" date="2015-03" db="EMBL/GenBank/DDBJ databases">
        <title>Genome sequence of Variovorax paradoxus TBEA6.</title>
        <authorList>
            <person name="Poehlein A."/>
            <person name="Schuldes J."/>
            <person name="Wuebbeler J.H."/>
            <person name="Hiessl S."/>
            <person name="Steinbuechel A."/>
            <person name="Daniel R."/>
        </authorList>
    </citation>
    <scope>NUCLEOTIDE SEQUENCE [LARGE SCALE GENOMIC DNA]</scope>
    <source>
        <strain evidence="6 7">TBEA6</strain>
    </source>
</reference>
<dbReference type="InterPro" id="IPR036390">
    <property type="entry name" value="WH_DNA-bd_sf"/>
</dbReference>
<feature type="domain" description="HTH lysR-type" evidence="5">
    <location>
        <begin position="1"/>
        <end position="58"/>
    </location>
</feature>
<dbReference type="Proteomes" id="UP000035170">
    <property type="component" value="Unassembled WGS sequence"/>
</dbReference>
<comment type="similarity">
    <text evidence="1">Belongs to the LysR transcriptional regulatory family.</text>
</comment>
<dbReference type="PATRIC" id="fig|34073.19.peg.4488"/>
<keyword evidence="7" id="KW-1185">Reference proteome</keyword>
<dbReference type="RefSeq" id="WP_047785980.1">
    <property type="nucleotide sequence ID" value="NZ_JZWI01000023.1"/>
</dbReference>
<protein>
    <submittedName>
        <fullName evidence="6">HTH-type transcriptional regulator GltR</fullName>
    </submittedName>
</protein>
<dbReference type="InterPro" id="IPR005119">
    <property type="entry name" value="LysR_subst-bd"/>
</dbReference>
<keyword evidence="3" id="KW-0238">DNA-binding</keyword>
<dbReference type="AlphaFoldDB" id="A0A0H2MBX7"/>
<dbReference type="GO" id="GO:0000976">
    <property type="term" value="F:transcription cis-regulatory region binding"/>
    <property type="evidence" value="ECO:0007669"/>
    <property type="project" value="TreeGrafter"/>
</dbReference>
<gene>
    <name evidence="6" type="primary">gltR5</name>
    <name evidence="6" type="ORF">VPARA_43870</name>
</gene>
<evidence type="ECO:0000256" key="1">
    <source>
        <dbReference type="ARBA" id="ARBA00009437"/>
    </source>
</evidence>
<evidence type="ECO:0000259" key="5">
    <source>
        <dbReference type="PROSITE" id="PS50931"/>
    </source>
</evidence>
<dbReference type="Gene3D" id="3.40.190.10">
    <property type="entry name" value="Periplasmic binding protein-like II"/>
    <property type="match status" value="2"/>
</dbReference>
<proteinExistence type="inferred from homology"/>
<comment type="caution">
    <text evidence="6">The sequence shown here is derived from an EMBL/GenBank/DDBJ whole genome shotgun (WGS) entry which is preliminary data.</text>
</comment>
<dbReference type="InterPro" id="IPR000847">
    <property type="entry name" value="LysR_HTH_N"/>
</dbReference>
<dbReference type="Pfam" id="PF03466">
    <property type="entry name" value="LysR_substrate"/>
    <property type="match status" value="1"/>
</dbReference>
<evidence type="ECO:0000256" key="3">
    <source>
        <dbReference type="ARBA" id="ARBA00023125"/>
    </source>
</evidence>
<dbReference type="Pfam" id="PF00126">
    <property type="entry name" value="HTH_1"/>
    <property type="match status" value="1"/>
</dbReference>
<dbReference type="PANTHER" id="PTHR30126">
    <property type="entry name" value="HTH-TYPE TRANSCRIPTIONAL REGULATOR"/>
    <property type="match status" value="1"/>
</dbReference>
<dbReference type="PRINTS" id="PR00039">
    <property type="entry name" value="HTHLYSR"/>
</dbReference>
<keyword evidence="4" id="KW-0804">Transcription</keyword>
<organism evidence="6 7">
    <name type="scientific">Variovorax paradoxus</name>
    <dbReference type="NCBI Taxonomy" id="34073"/>
    <lineage>
        <taxon>Bacteria</taxon>
        <taxon>Pseudomonadati</taxon>
        <taxon>Pseudomonadota</taxon>
        <taxon>Betaproteobacteria</taxon>
        <taxon>Burkholderiales</taxon>
        <taxon>Comamonadaceae</taxon>
        <taxon>Variovorax</taxon>
    </lineage>
</organism>
<dbReference type="EMBL" id="JZWI01000023">
    <property type="protein sequence ID" value="KLN54465.1"/>
    <property type="molecule type" value="Genomic_DNA"/>
</dbReference>
<sequence length="305" mass="33643">MNVRFLEAFVWVAKLGSFKAAAEKMHTTQAGISSRIATLEEQFGVRLFDREHRGVMLTYQGTELMPHAERMIEMQARMVAAMGQTDAFSGMLRIGVIETVAHTWLPDLFSRFAEKYPNATLELISDITPRLRDDLLRGTLDCAILSEEITPGFIDNRRIANLAMRWVTSPSLALKFPSRKLLSFADIATQPIISFNRESSVYRNIAQNASGCTNLRVSYFSSLGAMIDLARTGFGTALLPLAVIQQDLLHGKLVVLDVDPVPIALPLVASMRLEPASPLAEALVGMAQISCDQFIATCRDDVLAP</sequence>
<dbReference type="SUPFAM" id="SSF46785">
    <property type="entry name" value="Winged helix' DNA-binding domain"/>
    <property type="match status" value="1"/>
</dbReference>
<evidence type="ECO:0000256" key="2">
    <source>
        <dbReference type="ARBA" id="ARBA00023015"/>
    </source>
</evidence>
<keyword evidence="2" id="KW-0805">Transcription regulation</keyword>
<evidence type="ECO:0000313" key="6">
    <source>
        <dbReference type="EMBL" id="KLN54465.1"/>
    </source>
</evidence>
<dbReference type="PANTHER" id="PTHR30126:SF77">
    <property type="entry name" value="TRANSCRIPTIONAL REGULATORY PROTEIN"/>
    <property type="match status" value="1"/>
</dbReference>
<dbReference type="InterPro" id="IPR036388">
    <property type="entry name" value="WH-like_DNA-bd_sf"/>
</dbReference>
<dbReference type="CDD" id="cd05466">
    <property type="entry name" value="PBP2_LTTR_substrate"/>
    <property type="match status" value="1"/>
</dbReference>
<dbReference type="FunFam" id="1.10.10.10:FF:000001">
    <property type="entry name" value="LysR family transcriptional regulator"/>
    <property type="match status" value="1"/>
</dbReference>
<dbReference type="Gene3D" id="1.10.10.10">
    <property type="entry name" value="Winged helix-like DNA-binding domain superfamily/Winged helix DNA-binding domain"/>
    <property type="match status" value="1"/>
</dbReference>
<accession>A0A0H2MBX7</accession>
<dbReference type="PROSITE" id="PS50931">
    <property type="entry name" value="HTH_LYSR"/>
    <property type="match status" value="1"/>
</dbReference>
<dbReference type="GO" id="GO:0003700">
    <property type="term" value="F:DNA-binding transcription factor activity"/>
    <property type="evidence" value="ECO:0007669"/>
    <property type="project" value="InterPro"/>
</dbReference>
<evidence type="ECO:0000256" key="4">
    <source>
        <dbReference type="ARBA" id="ARBA00023163"/>
    </source>
</evidence>
<name>A0A0H2MBX7_VARPD</name>
<dbReference type="SUPFAM" id="SSF53850">
    <property type="entry name" value="Periplasmic binding protein-like II"/>
    <property type="match status" value="1"/>
</dbReference>